<feature type="chain" id="PRO_5046865645" description="Outer membrane protein beta-barrel domain-containing protein" evidence="1">
    <location>
        <begin position="35"/>
        <end position="287"/>
    </location>
</feature>
<proteinExistence type="predicted"/>
<evidence type="ECO:0000256" key="1">
    <source>
        <dbReference type="SAM" id="SignalP"/>
    </source>
</evidence>
<feature type="signal peptide" evidence="1">
    <location>
        <begin position="1"/>
        <end position="34"/>
    </location>
</feature>
<sequence>MDSPISQLVSAPRCRLVLLTGACAAAALSPPAGAQTLDNDYWISAMAFFPRIDTDVRVSSDTPSVPGAEIGTDIDFEKDLALDRGEVLPSFNAGARFGKVIVGADFYKLQRRGETSLSRDISFDGVIYPANVEVESGFDSEIYRLTVGYALVQKPNLELGVAIGAHVTRFEMSLSGLASLGGEAAQTEVRRRDALAPLPTIGAFGTWKVAPRVELNGRFDWLSLEIDDYDGRLLNAQVGANYLVTKNIAVGVAYRYVDYRLGIEKDRWDGLVRYKLYGPAILLQASF</sequence>
<keyword evidence="3" id="KW-1185">Reference proteome</keyword>
<dbReference type="EMBL" id="JAPTHD010000001">
    <property type="protein sequence ID" value="MDV5822389.1"/>
    <property type="molecule type" value="Genomic_DNA"/>
</dbReference>
<gene>
    <name evidence="2" type="ORF">O0R41_02065</name>
</gene>
<dbReference type="RefSeq" id="WP_228166498.1">
    <property type="nucleotide sequence ID" value="NZ_JAPTHD010000001.1"/>
</dbReference>
<keyword evidence="1" id="KW-0732">Signal</keyword>
<reference evidence="3" key="1">
    <citation type="journal article" date="2022" name="J Environ Chem Eng">
        <title>Biodegradation of petroleum oil using a constructed nonpathogenic and heavy metal-tolerant bacterial consortium isolated from marine sponges.</title>
        <authorList>
            <person name="Dechsakulwatana C."/>
            <person name="Rungsihiranrut A."/>
            <person name="Muangchinda C."/>
            <person name="Ningthoujam R."/>
            <person name="Klankeo P."/>
            <person name="Pinyakong O."/>
        </authorList>
    </citation>
    <scope>NUCLEOTIDE SEQUENCE [LARGE SCALE GENOMIC DNA]</scope>
    <source>
        <strain evidence="3">MO2-4</strain>
    </source>
</reference>
<comment type="caution">
    <text evidence="2">The sequence shown here is derived from an EMBL/GenBank/DDBJ whole genome shotgun (WGS) entry which is preliminary data.</text>
</comment>
<dbReference type="Gene3D" id="2.40.160.60">
    <property type="entry name" value="Outer membrane protein transport protein (OMPP1/FadL/TodX)"/>
    <property type="match status" value="1"/>
</dbReference>
<evidence type="ECO:0000313" key="2">
    <source>
        <dbReference type="EMBL" id="MDV5822389.1"/>
    </source>
</evidence>
<dbReference type="SUPFAM" id="SSF56925">
    <property type="entry name" value="OMPA-like"/>
    <property type="match status" value="1"/>
</dbReference>
<dbReference type="Proteomes" id="UP001185984">
    <property type="component" value="Unassembled WGS sequence"/>
</dbReference>
<name>A0ABU3ZS95_9SPHN</name>
<evidence type="ECO:0008006" key="4">
    <source>
        <dbReference type="Google" id="ProtNLM"/>
    </source>
</evidence>
<accession>A0ABU3ZS95</accession>
<organism evidence="2 3">
    <name type="scientific">Sphingobium naphthae</name>
    <dbReference type="NCBI Taxonomy" id="1886786"/>
    <lineage>
        <taxon>Bacteria</taxon>
        <taxon>Pseudomonadati</taxon>
        <taxon>Pseudomonadota</taxon>
        <taxon>Alphaproteobacteria</taxon>
        <taxon>Sphingomonadales</taxon>
        <taxon>Sphingomonadaceae</taxon>
        <taxon>Sphingobium</taxon>
    </lineage>
</organism>
<dbReference type="InterPro" id="IPR011250">
    <property type="entry name" value="OMP/PagP_B-barrel"/>
</dbReference>
<evidence type="ECO:0000313" key="3">
    <source>
        <dbReference type="Proteomes" id="UP001185984"/>
    </source>
</evidence>
<protein>
    <recommendedName>
        <fullName evidence="4">Outer membrane protein beta-barrel domain-containing protein</fullName>
    </recommendedName>
</protein>